<dbReference type="Pfam" id="PF01232">
    <property type="entry name" value="Mannitol_dh"/>
    <property type="match status" value="1"/>
</dbReference>
<dbReference type="Proteomes" id="UP000193834">
    <property type="component" value="Unassembled WGS sequence"/>
</dbReference>
<dbReference type="GO" id="GO:0005829">
    <property type="term" value="C:cytosol"/>
    <property type="evidence" value="ECO:0007669"/>
    <property type="project" value="TreeGrafter"/>
</dbReference>
<evidence type="ECO:0000256" key="3">
    <source>
        <dbReference type="ARBA" id="ARBA00048615"/>
    </source>
</evidence>
<sequence>MKPLSPLSLNAEQRALHKAVQSAPTTILQIGEGNFLRGFFDWMIQQCIKQGLFHGSIAVVQPRPSGKANIEKLMEQQGIYTLVTQGIRMGRAVMEREIISVFSNIFDPYEDWNRLTALAVLPSLQFVVSNTTEAGIAYTAEPLQEGLIASFPGKLAHLLYLRYQAFDGCPERGLTFLPCELLERNGDALKQTILRHATDWELPAAFKDWVMKHNVFLNTLVDRIVTGYPDAKQAQAWFHKWGYTDQLLCTTEPYYLWVIEAKADMEMRLPLQQAGLHVLWTDDLRPYQTRKVRILNGAHTWMAPLGLLHGIDDVRSFLMDEEWGTALREVVFKELIPTVSGNVDSLQLYAEQVLERFANPFLCHQLHDIAMNSLSKARVRLLPSIVHYLDQGKTVPPQLVLGFAALLRYYKVEKHEDGSYTGMSLHGKSYSVRDDAELLERMAELWKQASTGSAQHLDTIHAILAEERFWGRAMCDSPSFAANLAEWLQYWERGISQ</sequence>
<dbReference type="PANTHER" id="PTHR30524:SF0">
    <property type="entry name" value="ALTRONATE OXIDOREDUCTASE-RELATED"/>
    <property type="match status" value="1"/>
</dbReference>
<keyword evidence="1" id="KW-0560">Oxidoreductase</keyword>
<dbReference type="InterPro" id="IPR036291">
    <property type="entry name" value="NAD(P)-bd_dom_sf"/>
</dbReference>
<feature type="domain" description="Mannitol dehydrogenase N-terminal" evidence="4">
    <location>
        <begin position="26"/>
        <end position="268"/>
    </location>
</feature>
<protein>
    <submittedName>
        <fullName evidence="6">Tagaturonate reductase</fullName>
    </submittedName>
</protein>
<evidence type="ECO:0000256" key="2">
    <source>
        <dbReference type="ARBA" id="ARBA00023027"/>
    </source>
</evidence>
<evidence type="ECO:0000313" key="6">
    <source>
        <dbReference type="EMBL" id="SMG22350.1"/>
    </source>
</evidence>
<evidence type="ECO:0000256" key="1">
    <source>
        <dbReference type="ARBA" id="ARBA00023002"/>
    </source>
</evidence>
<name>A0A1X7J4A7_9BACL</name>
<dbReference type="RefSeq" id="WP_085493351.1">
    <property type="nucleotide sequence ID" value="NZ_FXAZ01000001.1"/>
</dbReference>
<dbReference type="InterPro" id="IPR013328">
    <property type="entry name" value="6PGD_dom2"/>
</dbReference>
<proteinExistence type="predicted"/>
<dbReference type="InterPro" id="IPR013118">
    <property type="entry name" value="Mannitol_DH_C"/>
</dbReference>
<dbReference type="Pfam" id="PF08125">
    <property type="entry name" value="Mannitol_dh_C"/>
    <property type="match status" value="1"/>
</dbReference>
<evidence type="ECO:0000259" key="5">
    <source>
        <dbReference type="Pfam" id="PF08125"/>
    </source>
</evidence>
<dbReference type="GO" id="GO:0019592">
    <property type="term" value="P:mannitol catabolic process"/>
    <property type="evidence" value="ECO:0007669"/>
    <property type="project" value="TreeGrafter"/>
</dbReference>
<dbReference type="EMBL" id="FXAZ01000001">
    <property type="protein sequence ID" value="SMG22350.1"/>
    <property type="molecule type" value="Genomic_DNA"/>
</dbReference>
<evidence type="ECO:0000259" key="4">
    <source>
        <dbReference type="Pfam" id="PF01232"/>
    </source>
</evidence>
<feature type="domain" description="Mannitol dehydrogenase C-terminal" evidence="5">
    <location>
        <begin position="283"/>
        <end position="488"/>
    </location>
</feature>
<dbReference type="InterPro" id="IPR008927">
    <property type="entry name" value="6-PGluconate_DH-like_C_sf"/>
</dbReference>
<organism evidence="6 7">
    <name type="scientific">Paenibacillus aquistagni</name>
    <dbReference type="NCBI Taxonomy" id="1852522"/>
    <lineage>
        <taxon>Bacteria</taxon>
        <taxon>Bacillati</taxon>
        <taxon>Bacillota</taxon>
        <taxon>Bacilli</taxon>
        <taxon>Bacillales</taxon>
        <taxon>Paenibacillaceae</taxon>
        <taxon>Paenibacillus</taxon>
    </lineage>
</organism>
<reference evidence="6 7" key="1">
    <citation type="submission" date="2017-04" db="EMBL/GenBank/DDBJ databases">
        <authorList>
            <person name="Afonso C.L."/>
            <person name="Miller P.J."/>
            <person name="Scott M.A."/>
            <person name="Spackman E."/>
            <person name="Goraichik I."/>
            <person name="Dimitrov K.M."/>
            <person name="Suarez D.L."/>
            <person name="Swayne D.E."/>
        </authorList>
    </citation>
    <scope>NUCLEOTIDE SEQUENCE [LARGE SCALE GENOMIC DNA]</scope>
    <source>
        <strain evidence="6 7">11</strain>
    </source>
</reference>
<dbReference type="STRING" id="1852522.SAMN06295960_1181"/>
<dbReference type="SUPFAM" id="SSF48179">
    <property type="entry name" value="6-phosphogluconate dehydrogenase C-terminal domain-like"/>
    <property type="match status" value="1"/>
</dbReference>
<dbReference type="Gene3D" id="1.10.1040.10">
    <property type="entry name" value="N-(1-d-carboxylethyl)-l-norvaline Dehydrogenase, domain 2"/>
    <property type="match status" value="1"/>
</dbReference>
<dbReference type="OrthoDB" id="9768714at2"/>
<accession>A0A1X7J4A7</accession>
<dbReference type="GO" id="GO:0008926">
    <property type="term" value="F:mannitol-1-phosphate 5-dehydrogenase activity"/>
    <property type="evidence" value="ECO:0007669"/>
    <property type="project" value="UniProtKB-EC"/>
</dbReference>
<dbReference type="NCBIfam" id="NF002969">
    <property type="entry name" value="PRK03643.1"/>
    <property type="match status" value="1"/>
</dbReference>
<dbReference type="InterPro" id="IPR000669">
    <property type="entry name" value="Mannitol_DH"/>
</dbReference>
<keyword evidence="2" id="KW-0520">NAD</keyword>
<dbReference type="AlphaFoldDB" id="A0A1X7J4A7"/>
<comment type="catalytic activity">
    <reaction evidence="3">
        <text>D-mannitol 1-phosphate + NAD(+) = beta-D-fructose 6-phosphate + NADH + H(+)</text>
        <dbReference type="Rhea" id="RHEA:19661"/>
        <dbReference type="ChEBI" id="CHEBI:15378"/>
        <dbReference type="ChEBI" id="CHEBI:57540"/>
        <dbReference type="ChEBI" id="CHEBI:57634"/>
        <dbReference type="ChEBI" id="CHEBI:57945"/>
        <dbReference type="ChEBI" id="CHEBI:61381"/>
        <dbReference type="EC" id="1.1.1.17"/>
    </reaction>
</comment>
<dbReference type="InterPro" id="IPR013131">
    <property type="entry name" value="Mannitol_DH_N"/>
</dbReference>
<dbReference type="Gene3D" id="3.40.50.720">
    <property type="entry name" value="NAD(P)-binding Rossmann-like Domain"/>
    <property type="match status" value="1"/>
</dbReference>
<dbReference type="PRINTS" id="PR00084">
    <property type="entry name" value="MTLDHDRGNASE"/>
</dbReference>
<dbReference type="PANTHER" id="PTHR30524">
    <property type="entry name" value="MANNITOL-1-PHOSPHATE 5-DEHYDROGENASE"/>
    <property type="match status" value="1"/>
</dbReference>
<gene>
    <name evidence="6" type="ORF">SAMN06295960_1181</name>
</gene>
<keyword evidence="7" id="KW-1185">Reference proteome</keyword>
<evidence type="ECO:0000313" key="7">
    <source>
        <dbReference type="Proteomes" id="UP000193834"/>
    </source>
</evidence>
<dbReference type="SUPFAM" id="SSF51735">
    <property type="entry name" value="NAD(P)-binding Rossmann-fold domains"/>
    <property type="match status" value="1"/>
</dbReference>